<feature type="transmembrane region" description="Helical" evidence="2">
    <location>
        <begin position="67"/>
        <end position="88"/>
    </location>
</feature>
<protein>
    <submittedName>
        <fullName evidence="3">Uncharacterized protein</fullName>
    </submittedName>
</protein>
<gene>
    <name evidence="3" type="ORF">AVDCRST_MAG16-343</name>
</gene>
<proteinExistence type="predicted"/>
<keyword evidence="2" id="KW-0472">Membrane</keyword>
<sequence length="120" mass="13359">MSKERQRARAAREAEQRAAAARSAARGEDRAAAARLAARRAKASSRAQRRSAREPVYRLRRFPRLPWRLKAALALGWSAVAVAVLWFVPTWPGRLGLLVVATAALPLIVVLVRDPSRRTR</sequence>
<accession>A0A6J4KXH4</accession>
<feature type="transmembrane region" description="Helical" evidence="2">
    <location>
        <begin position="94"/>
        <end position="112"/>
    </location>
</feature>
<keyword evidence="2" id="KW-0812">Transmembrane</keyword>
<evidence type="ECO:0000256" key="1">
    <source>
        <dbReference type="SAM" id="MobiDB-lite"/>
    </source>
</evidence>
<evidence type="ECO:0000256" key="2">
    <source>
        <dbReference type="SAM" id="Phobius"/>
    </source>
</evidence>
<dbReference type="EMBL" id="CADCUE010000029">
    <property type="protein sequence ID" value="CAA9313794.1"/>
    <property type="molecule type" value="Genomic_DNA"/>
</dbReference>
<organism evidence="3">
    <name type="scientific">uncultured Frankineae bacterium</name>
    <dbReference type="NCBI Taxonomy" id="437475"/>
    <lineage>
        <taxon>Bacteria</taxon>
        <taxon>Bacillati</taxon>
        <taxon>Actinomycetota</taxon>
        <taxon>Actinomycetes</taxon>
        <taxon>Frankiales</taxon>
        <taxon>environmental samples</taxon>
    </lineage>
</organism>
<keyword evidence="2" id="KW-1133">Transmembrane helix</keyword>
<dbReference type="AlphaFoldDB" id="A0A6J4KXH4"/>
<feature type="region of interest" description="Disordered" evidence="1">
    <location>
        <begin position="1"/>
        <end position="28"/>
    </location>
</feature>
<reference evidence="3" key="1">
    <citation type="submission" date="2020-02" db="EMBL/GenBank/DDBJ databases">
        <authorList>
            <person name="Meier V. D."/>
        </authorList>
    </citation>
    <scope>NUCLEOTIDE SEQUENCE</scope>
    <source>
        <strain evidence="3">AVDCRST_MAG16</strain>
    </source>
</reference>
<evidence type="ECO:0000313" key="3">
    <source>
        <dbReference type="EMBL" id="CAA9313794.1"/>
    </source>
</evidence>
<name>A0A6J4KXH4_9ACTN</name>
<feature type="compositionally biased region" description="Basic and acidic residues" evidence="1">
    <location>
        <begin position="1"/>
        <end position="16"/>
    </location>
</feature>